<evidence type="ECO:0000313" key="2">
    <source>
        <dbReference type="EMBL" id="KAF2249248.1"/>
    </source>
</evidence>
<name>A0A6A6IGU3_9PLEO</name>
<dbReference type="EMBL" id="ML987195">
    <property type="protein sequence ID" value="KAF2249248.1"/>
    <property type="molecule type" value="Genomic_DNA"/>
</dbReference>
<protein>
    <submittedName>
        <fullName evidence="2">Uncharacterized protein</fullName>
    </submittedName>
</protein>
<feature type="compositionally biased region" description="Polar residues" evidence="1">
    <location>
        <begin position="64"/>
        <end position="78"/>
    </location>
</feature>
<feature type="region of interest" description="Disordered" evidence="1">
    <location>
        <begin position="60"/>
        <end position="101"/>
    </location>
</feature>
<feature type="region of interest" description="Disordered" evidence="1">
    <location>
        <begin position="298"/>
        <end position="361"/>
    </location>
</feature>
<feature type="region of interest" description="Disordered" evidence="1">
    <location>
        <begin position="157"/>
        <end position="220"/>
    </location>
</feature>
<keyword evidence="3" id="KW-1185">Reference proteome</keyword>
<gene>
    <name evidence="2" type="ORF">BU26DRAFT_551037</name>
</gene>
<feature type="compositionally biased region" description="Polar residues" evidence="1">
    <location>
        <begin position="344"/>
        <end position="361"/>
    </location>
</feature>
<dbReference type="GeneID" id="54585412"/>
<reference evidence="2" key="1">
    <citation type="journal article" date="2020" name="Stud. Mycol.">
        <title>101 Dothideomycetes genomes: a test case for predicting lifestyles and emergence of pathogens.</title>
        <authorList>
            <person name="Haridas S."/>
            <person name="Albert R."/>
            <person name="Binder M."/>
            <person name="Bloem J."/>
            <person name="Labutti K."/>
            <person name="Salamov A."/>
            <person name="Andreopoulos B."/>
            <person name="Baker S."/>
            <person name="Barry K."/>
            <person name="Bills G."/>
            <person name="Bluhm B."/>
            <person name="Cannon C."/>
            <person name="Castanera R."/>
            <person name="Culley D."/>
            <person name="Daum C."/>
            <person name="Ezra D."/>
            <person name="Gonzalez J."/>
            <person name="Henrissat B."/>
            <person name="Kuo A."/>
            <person name="Liang C."/>
            <person name="Lipzen A."/>
            <person name="Lutzoni F."/>
            <person name="Magnuson J."/>
            <person name="Mondo S."/>
            <person name="Nolan M."/>
            <person name="Ohm R."/>
            <person name="Pangilinan J."/>
            <person name="Park H.-J."/>
            <person name="Ramirez L."/>
            <person name="Alfaro M."/>
            <person name="Sun H."/>
            <person name="Tritt A."/>
            <person name="Yoshinaga Y."/>
            <person name="Zwiers L.-H."/>
            <person name="Turgeon B."/>
            <person name="Goodwin S."/>
            <person name="Spatafora J."/>
            <person name="Crous P."/>
            <person name="Grigoriev I."/>
        </authorList>
    </citation>
    <scope>NUCLEOTIDE SEQUENCE</scope>
    <source>
        <strain evidence="2">CBS 122368</strain>
    </source>
</reference>
<feature type="compositionally biased region" description="Polar residues" evidence="1">
    <location>
        <begin position="191"/>
        <end position="217"/>
    </location>
</feature>
<sequence>MVPRRANDICGSVENNSWLCKCGKAVAQIEEVGEPSLQCPNRQYGCPFFLWQIDEESERRKRTSQSSLKSSNGPSAPVQSRPYLQPTAQHKTVSKGNTMKDNGIGFLGNEFVENQSVQGDMQTSFHSHSESTVNYNVTNYHGHAGYTAPEYRAPEDIYRSGGLPSPEWNLHPAQHQQSPYPTPPSEHPSPMQGQGQHPTSAQQQHISSENRPYTQQYPPHYSFVPQYDPQRWNNLVETSAVAPPSSWYAIERIAALVPPHNWLNIYNIATPVPPPHIIQTNMRYSTLLHVAALVPQIQTPQSPPSSHPSPNPNLPPPSHPLTAPTSLPTGPSMTEPTPTPRPTLANQPATNLSCNPAAESSSSFGALFCCWRGVKKRQR</sequence>
<organism evidence="2 3">
    <name type="scientific">Trematosphaeria pertusa</name>
    <dbReference type="NCBI Taxonomy" id="390896"/>
    <lineage>
        <taxon>Eukaryota</taxon>
        <taxon>Fungi</taxon>
        <taxon>Dikarya</taxon>
        <taxon>Ascomycota</taxon>
        <taxon>Pezizomycotina</taxon>
        <taxon>Dothideomycetes</taxon>
        <taxon>Pleosporomycetidae</taxon>
        <taxon>Pleosporales</taxon>
        <taxon>Massarineae</taxon>
        <taxon>Trematosphaeriaceae</taxon>
        <taxon>Trematosphaeria</taxon>
    </lineage>
</organism>
<dbReference type="RefSeq" id="XP_033684252.1">
    <property type="nucleotide sequence ID" value="XM_033832082.1"/>
</dbReference>
<dbReference type="AlphaFoldDB" id="A0A6A6IGU3"/>
<feature type="compositionally biased region" description="Polar residues" evidence="1">
    <location>
        <begin position="86"/>
        <end position="100"/>
    </location>
</feature>
<dbReference type="Proteomes" id="UP000800094">
    <property type="component" value="Unassembled WGS sequence"/>
</dbReference>
<evidence type="ECO:0000313" key="3">
    <source>
        <dbReference type="Proteomes" id="UP000800094"/>
    </source>
</evidence>
<evidence type="ECO:0000256" key="1">
    <source>
        <dbReference type="SAM" id="MobiDB-lite"/>
    </source>
</evidence>
<accession>A0A6A6IGU3</accession>
<proteinExistence type="predicted"/>
<feature type="compositionally biased region" description="Pro residues" evidence="1">
    <location>
        <begin position="301"/>
        <end position="319"/>
    </location>
</feature>